<protein>
    <recommendedName>
        <fullName evidence="1">Amidohydrolase 3 domain-containing protein</fullName>
    </recommendedName>
</protein>
<dbReference type="InterPro" id="IPR032466">
    <property type="entry name" value="Metal_Hydrolase"/>
</dbReference>
<dbReference type="SUPFAM" id="SSF51338">
    <property type="entry name" value="Composite domain of metallo-dependent hydrolases"/>
    <property type="match status" value="1"/>
</dbReference>
<gene>
    <name evidence="2" type="ORF">METZ01_LOCUS30260</name>
</gene>
<dbReference type="PANTHER" id="PTHR22642">
    <property type="entry name" value="IMIDAZOLONEPROPIONASE"/>
    <property type="match status" value="1"/>
</dbReference>
<proteinExistence type="predicted"/>
<dbReference type="SUPFAM" id="SSF51556">
    <property type="entry name" value="Metallo-dependent hydrolases"/>
    <property type="match status" value="1"/>
</dbReference>
<evidence type="ECO:0000259" key="1">
    <source>
        <dbReference type="Pfam" id="PF07969"/>
    </source>
</evidence>
<dbReference type="EMBL" id="UINC01001316">
    <property type="protein sequence ID" value="SUZ77406.1"/>
    <property type="molecule type" value="Genomic_DNA"/>
</dbReference>
<accession>A0A381QDQ3</accession>
<dbReference type="InterPro" id="IPR011059">
    <property type="entry name" value="Metal-dep_hydrolase_composite"/>
</dbReference>
<dbReference type="Gene3D" id="3.20.20.140">
    <property type="entry name" value="Metal-dependent hydrolases"/>
    <property type="match status" value="1"/>
</dbReference>
<dbReference type="Gene3D" id="3.10.310.70">
    <property type="match status" value="1"/>
</dbReference>
<reference evidence="2" key="1">
    <citation type="submission" date="2018-05" db="EMBL/GenBank/DDBJ databases">
        <authorList>
            <person name="Lanie J.A."/>
            <person name="Ng W.-L."/>
            <person name="Kazmierczak K.M."/>
            <person name="Andrzejewski T.M."/>
            <person name="Davidsen T.M."/>
            <person name="Wayne K.J."/>
            <person name="Tettelin H."/>
            <person name="Glass J.I."/>
            <person name="Rusch D."/>
            <person name="Podicherti R."/>
            <person name="Tsui H.-C.T."/>
            <person name="Winkler M.E."/>
        </authorList>
    </citation>
    <scope>NUCLEOTIDE SEQUENCE</scope>
</reference>
<dbReference type="Gene3D" id="2.30.40.10">
    <property type="entry name" value="Urease, subunit C, domain 1"/>
    <property type="match status" value="1"/>
</dbReference>
<dbReference type="AlphaFoldDB" id="A0A381QDQ3"/>
<dbReference type="Pfam" id="PF07969">
    <property type="entry name" value="Amidohydro_3"/>
    <property type="match status" value="1"/>
</dbReference>
<dbReference type="InterPro" id="IPR033932">
    <property type="entry name" value="YtcJ-like"/>
</dbReference>
<dbReference type="CDD" id="cd01300">
    <property type="entry name" value="YtcJ_like"/>
    <property type="match status" value="1"/>
</dbReference>
<dbReference type="PANTHER" id="PTHR22642:SF2">
    <property type="entry name" value="PROTEIN LONG AFTER FAR-RED 3"/>
    <property type="match status" value="1"/>
</dbReference>
<evidence type="ECO:0000313" key="2">
    <source>
        <dbReference type="EMBL" id="SUZ77406.1"/>
    </source>
</evidence>
<feature type="domain" description="Amidohydrolase 3" evidence="1">
    <location>
        <begin position="93"/>
        <end position="571"/>
    </location>
</feature>
<sequence length="574" mass="62978">MGEVQQPITLFLRRRPWVSKRIKPLVAVLWLSGAVSACNSITSDAADLILVDGQVITLSNQGVVEALAIRDERIVAVGSNADIREHQGPQTHVIELAGRTVIPGLTDNHFHGIGGGDGVDLAGARSLQEVLSAISTRAEETPPGDVIITNSDWHEGQLDEQRLPYRDDLDRATQKHPIVVVRGGHEYVLNSAALAYWDIDESTQAVAGGRIGRYMDGRLNGELVDRAKGLVQLPLVPDQSLAEIQDDLVESHRILSSRGITSIRYPGASPEMYDMLLALREGGRLNIRVDFLYRGPRSGSPEVLNAVMKEWAQPEGNDFWLRVGGVKLGVDGGFEGGLMREPYEEPWGESGMFYGLQTLPREDFLETVQVLHSAGWRVATHAVGDAAIDLVLDAYEAANSESSIASSRWVIEHGFIPRSDQFPRMKDLGLAVSAQNHLYLAAPSLIEYWGEERAAWTTPVRAYLDNGIPISLGTDSPVVPYDPWWVLHHFTTRETISGGVVGADQRISRDEALRSATKGYAYLTFSEDYRGTLAVGKLADLAITAENYLTCADPCLETMLIDVTIVGGRIVWER</sequence>
<name>A0A381QDQ3_9ZZZZ</name>
<dbReference type="GO" id="GO:0016810">
    <property type="term" value="F:hydrolase activity, acting on carbon-nitrogen (but not peptide) bonds"/>
    <property type="evidence" value="ECO:0007669"/>
    <property type="project" value="InterPro"/>
</dbReference>
<dbReference type="InterPro" id="IPR013108">
    <property type="entry name" value="Amidohydro_3"/>
</dbReference>
<organism evidence="2">
    <name type="scientific">marine metagenome</name>
    <dbReference type="NCBI Taxonomy" id="408172"/>
    <lineage>
        <taxon>unclassified sequences</taxon>
        <taxon>metagenomes</taxon>
        <taxon>ecological metagenomes</taxon>
    </lineage>
</organism>